<dbReference type="OrthoDB" id="7357280at2"/>
<dbReference type="PROSITE" id="PS50853">
    <property type="entry name" value="FN3"/>
    <property type="match status" value="1"/>
</dbReference>
<keyword evidence="1" id="KW-1133">Transmembrane helix</keyword>
<name>A0A0B3RR72_9RHOB</name>
<dbReference type="SUPFAM" id="SSF49265">
    <property type="entry name" value="Fibronectin type III"/>
    <property type="match status" value="1"/>
</dbReference>
<comment type="caution">
    <text evidence="4">The sequence shown here is derived from an EMBL/GenBank/DDBJ whole genome shotgun (WGS) entry which is preliminary data.</text>
</comment>
<dbReference type="Gene3D" id="2.60.40.10">
    <property type="entry name" value="Immunoglobulins"/>
    <property type="match status" value="1"/>
</dbReference>
<dbReference type="InterPro" id="IPR013783">
    <property type="entry name" value="Ig-like_fold"/>
</dbReference>
<evidence type="ECO:0000313" key="4">
    <source>
        <dbReference type="EMBL" id="KHQ50392.1"/>
    </source>
</evidence>
<sequence length="746" mass="80899">MSKGRRLLGALLVTTALTAPTAASAEPVSGFIAGLFAGIFNTTAVLGGTFATAGFTAGFAISSYVTGFFGTLAGRALLALGTSALVSALTPQPELPKPSQRLTNYIQSAALMERAYGKLRKGGPVGFRSGLVDNRRHMTVTLAAHPTNGPVAHFLDFEEVTVNEVGNVVSDRYRRSAYSATDTERGSYVNIRTHTGGPSQAVDAILDAEFSEITATHDFAGHSYAAIQYRRAAAEQALKVYTQGREPDYAPVWEFWNEIYDPRDDSTGYSNNWALCFAHELVNVWGFEVDWDRVAIEADVCDESVTNRDGGSQSRYTFNHTFTDDQNFEQVRAQFIAAANGFIWQRPDGKVDFYAGRWIEPTLTLTASDFESLSMVEGNFGMNPPTEYVAEYREPGNAYRETPSAPYIVDAEAPRIARPLAIYGIDNHNQALRVLKPLARSERAPIKLSGTLRLAGFEVIGGREWSEASSGARQLAHRFVTVQHPILLRDVTCEISMIEMNADGMSFQIELAESVEEDWAFTAATEEPAPPSYNNDDVSGSDPVDPITDLAGSVVEGTGGVAQIMWTWTAPDDLFPVLRLRRDGDEWVEVELQEGASEYIQTGLVDGATYEAQIRARTSGYDVSEWKPDTPLSVVAVANTTAPAAHGSGNLSVSKSGSDVTVAFTSPDDAAYYATRIYRADYAAAYSGPFDLGDAVLVRTEYGLPDADDEWLDASLAAGVYAYWVAPINASGIEGDETGPETIEIT</sequence>
<feature type="signal peptide" evidence="2">
    <location>
        <begin position="1"/>
        <end position="25"/>
    </location>
</feature>
<evidence type="ECO:0000259" key="3">
    <source>
        <dbReference type="PROSITE" id="PS50853"/>
    </source>
</evidence>
<evidence type="ECO:0000313" key="5">
    <source>
        <dbReference type="Proteomes" id="UP000030960"/>
    </source>
</evidence>
<proteinExistence type="predicted"/>
<keyword evidence="1" id="KW-0472">Membrane</keyword>
<feature type="chain" id="PRO_5002082678" description="Fibronectin type-III domain-containing protein" evidence="2">
    <location>
        <begin position="26"/>
        <end position="746"/>
    </location>
</feature>
<organism evidence="4 5">
    <name type="scientific">Mameliella alba</name>
    <dbReference type="NCBI Taxonomy" id="561184"/>
    <lineage>
        <taxon>Bacteria</taxon>
        <taxon>Pseudomonadati</taxon>
        <taxon>Pseudomonadota</taxon>
        <taxon>Alphaproteobacteria</taxon>
        <taxon>Rhodobacterales</taxon>
        <taxon>Roseobacteraceae</taxon>
        <taxon>Mameliella</taxon>
    </lineage>
</organism>
<feature type="domain" description="Fibronectin type-III" evidence="3">
    <location>
        <begin position="546"/>
        <end position="637"/>
    </location>
</feature>
<feature type="transmembrane region" description="Helical" evidence="1">
    <location>
        <begin position="35"/>
        <end position="61"/>
    </location>
</feature>
<accession>A0A0B3RR72</accession>
<dbReference type="InterPro" id="IPR036116">
    <property type="entry name" value="FN3_sf"/>
</dbReference>
<keyword evidence="2" id="KW-0732">Signal</keyword>
<keyword evidence="5" id="KW-1185">Reference proteome</keyword>
<evidence type="ECO:0000256" key="2">
    <source>
        <dbReference type="SAM" id="SignalP"/>
    </source>
</evidence>
<protein>
    <recommendedName>
        <fullName evidence="3">Fibronectin type-III domain-containing protein</fullName>
    </recommendedName>
</protein>
<dbReference type="Proteomes" id="UP000030960">
    <property type="component" value="Unassembled WGS sequence"/>
</dbReference>
<feature type="transmembrane region" description="Helical" evidence="1">
    <location>
        <begin position="68"/>
        <end position="89"/>
    </location>
</feature>
<dbReference type="InterPro" id="IPR003961">
    <property type="entry name" value="FN3_dom"/>
</dbReference>
<dbReference type="CDD" id="cd00063">
    <property type="entry name" value="FN3"/>
    <property type="match status" value="1"/>
</dbReference>
<reference evidence="4 5" key="1">
    <citation type="submission" date="2014-10" db="EMBL/GenBank/DDBJ databases">
        <title>Genome sequence of Ponticoccus sp. strain UMTAT08 isolated from clonal culture of toxic dinoflagellate Alexandrium tamiyavanichii.</title>
        <authorList>
            <person name="Gan H.Y."/>
            <person name="Muhd D.-D."/>
            <person name="Mohd Noor M.E."/>
            <person name="Yeong Y.S."/>
            <person name="Usup G."/>
        </authorList>
    </citation>
    <scope>NUCLEOTIDE SEQUENCE [LARGE SCALE GENOMIC DNA]</scope>
    <source>
        <strain evidence="4 5">UMTAT08</strain>
    </source>
</reference>
<evidence type="ECO:0000256" key="1">
    <source>
        <dbReference type="SAM" id="Phobius"/>
    </source>
</evidence>
<keyword evidence="1" id="KW-0812">Transmembrane</keyword>
<dbReference type="EMBL" id="JSUQ01000027">
    <property type="protein sequence ID" value="KHQ50392.1"/>
    <property type="molecule type" value="Genomic_DNA"/>
</dbReference>
<gene>
    <name evidence="4" type="ORF">OA50_05067</name>
</gene>
<dbReference type="STRING" id="561184.SAMN05216376_105181"/>
<dbReference type="RefSeq" id="WP_139022717.1">
    <property type="nucleotide sequence ID" value="NZ_JSUQ01000027.1"/>
</dbReference>
<dbReference type="AlphaFoldDB" id="A0A0B3RR72"/>